<dbReference type="GO" id="GO:0046872">
    <property type="term" value="F:metal ion binding"/>
    <property type="evidence" value="ECO:0007669"/>
    <property type="project" value="UniProtKB-KW"/>
</dbReference>
<dbReference type="Pfam" id="PF01068">
    <property type="entry name" value="DNA_ligase_A_M"/>
    <property type="match status" value="1"/>
</dbReference>
<proteinExistence type="inferred from homology"/>
<feature type="binding site" evidence="14">
    <location>
        <position position="290"/>
    </location>
    <ligand>
        <name>ATP</name>
        <dbReference type="ChEBI" id="CHEBI:30616"/>
    </ligand>
</feature>
<evidence type="ECO:0000313" key="19">
    <source>
        <dbReference type="Proteomes" id="UP000019024"/>
    </source>
</evidence>
<keyword evidence="3 14" id="KW-0436">Ligase</keyword>
<dbReference type="PANTHER" id="PTHR45674:SF7">
    <property type="entry name" value="DNA LIGASE"/>
    <property type="match status" value="1"/>
</dbReference>
<sequence length="612" mass="66629">MEFATFTERVAAIEAEPADLEIVDHVRALLEESTADSSGDEQCGGEQIPDEQGSGEQAVDDRGGGDRTAAELEILARFVQGRVFPAWDSTTLDIGPSSCYEAIARAAGTNVSPVNVEDRLAELGEIGEVAASYEYGGQQGLGAFTDTAGDAGGDSLTVREVDRTLRDLAAADGDGSADRKIDILFGLFNRCSSEEARYLARLVLSEMRIGVGEGTVRDAIAAAFDVPTDRVERALQVSNDYGRVARVAREDGRAGLDAMDLEVGRPVQAMLAQTGTVTGVLEEWSEAAVEWKYDGARVQLHYDPDPERTGESKAEVRVFSRNMEDVTDALPEVVEFAEETLERPAILDGEVVAVDEDGSPLPFQEVLKRFRRKHDIAKARENVTVRPVFFDCLHADGTDLLESPLTARHEQLVELLAEGDGAAGDSPDEIRGLSLLWRTDDPEEIEAIDAEALEAGHEGIMLKDPDSTYSPGRRGKHWRKRKPDVETLDCVVTGAEWGEGRRATFLGTFELSVRADDSDGALETVGKVATGITDETLADLTDLLEPHIIAETGQEVDLEPEIVFEVGYEEIQSSPTYSSGYALRFPRFQGVRHDKNPSDADSIERLERLQGQ</sequence>
<keyword evidence="9 14" id="KW-0067">ATP-binding</keyword>
<dbReference type="GO" id="GO:0006281">
    <property type="term" value="P:DNA repair"/>
    <property type="evidence" value="ECO:0007669"/>
    <property type="project" value="UniProtKB-UniRule"/>
</dbReference>
<feature type="binding site" evidence="14">
    <location>
        <position position="480"/>
    </location>
    <ligand>
        <name>ATP</name>
        <dbReference type="ChEBI" id="CHEBI:30616"/>
    </ligand>
</feature>
<comment type="cofactor">
    <cofactor evidence="14">
        <name>Mg(2+)</name>
        <dbReference type="ChEBI" id="CHEBI:18420"/>
    </cofactor>
</comment>
<dbReference type="CDD" id="cd07901">
    <property type="entry name" value="Adenylation_DNA_ligase_Arch_LigB"/>
    <property type="match status" value="1"/>
</dbReference>
<dbReference type="KEGG" id="hlr:HALLA_12600"/>
<dbReference type="Gene3D" id="1.10.3260.10">
    <property type="entry name" value="DNA ligase, ATP-dependent, N-terminal domain"/>
    <property type="match status" value="1"/>
</dbReference>
<keyword evidence="4 14" id="KW-0132">Cell division</keyword>
<keyword evidence="12 14" id="KW-0234">DNA repair</keyword>
<dbReference type="InterPro" id="IPR012310">
    <property type="entry name" value="DNA_ligase_ATP-dep_cent"/>
</dbReference>
<evidence type="ECO:0000256" key="7">
    <source>
        <dbReference type="ARBA" id="ARBA00022741"/>
    </source>
</evidence>
<feature type="region of interest" description="Disordered" evidence="16">
    <location>
        <begin position="33"/>
        <end position="65"/>
    </location>
</feature>
<dbReference type="GO" id="GO:0003910">
    <property type="term" value="F:DNA ligase (ATP) activity"/>
    <property type="evidence" value="ECO:0007669"/>
    <property type="project" value="UniProtKB-UniRule"/>
</dbReference>
<dbReference type="InterPro" id="IPR000977">
    <property type="entry name" value="DNA_ligase_ATP-dep"/>
</dbReference>
<evidence type="ECO:0000256" key="12">
    <source>
        <dbReference type="ARBA" id="ARBA00023204"/>
    </source>
</evidence>
<dbReference type="Pfam" id="PF04679">
    <property type="entry name" value="DNA_ligase_A_C"/>
    <property type="match status" value="1"/>
</dbReference>
<dbReference type="GO" id="GO:0005524">
    <property type="term" value="F:ATP binding"/>
    <property type="evidence" value="ECO:0007669"/>
    <property type="project" value="UniProtKB-UniRule"/>
</dbReference>
<evidence type="ECO:0000256" key="2">
    <source>
        <dbReference type="ARBA" id="ARBA00013308"/>
    </source>
</evidence>
<dbReference type="SUPFAM" id="SSF117018">
    <property type="entry name" value="ATP-dependent DNA ligase DNA-binding domain"/>
    <property type="match status" value="1"/>
</dbReference>
<dbReference type="RefSeq" id="WP_049952744.1">
    <property type="nucleotide sequence ID" value="NZ_CP007055.1"/>
</dbReference>
<reference evidence="18 19" key="1">
    <citation type="submission" date="2014-01" db="EMBL/GenBank/DDBJ databases">
        <authorList>
            <consortium name="DOE Joint Genome Institute"/>
            <person name="Anderson I."/>
            <person name="Huntemann M."/>
            <person name="Han J."/>
            <person name="Chen A."/>
            <person name="Kyrpides N."/>
            <person name="Mavromatis K."/>
            <person name="Markowitz V."/>
            <person name="Palaniappan K."/>
            <person name="Ivanova N."/>
            <person name="Schaumberg A."/>
            <person name="Pati A."/>
            <person name="Liolios K."/>
            <person name="Nordberg H.P."/>
            <person name="Cantor M.N."/>
            <person name="Hua S.X."/>
            <person name="Woyke T."/>
        </authorList>
    </citation>
    <scope>NUCLEOTIDE SEQUENCE [LARGE SCALE GENOMIC DNA]</scope>
    <source>
        <strain evidence="18 19">XH-48</strain>
    </source>
</reference>
<dbReference type="GO" id="GO:0006310">
    <property type="term" value="P:DNA recombination"/>
    <property type="evidence" value="ECO:0007669"/>
    <property type="project" value="UniProtKB-UniRule"/>
</dbReference>
<gene>
    <name evidence="14" type="primary">lig</name>
    <name evidence="18" type="ORF">HALLA_12600</name>
</gene>
<dbReference type="EC" id="6.5.1.1" evidence="14"/>
<dbReference type="GO" id="GO:0003677">
    <property type="term" value="F:DNA binding"/>
    <property type="evidence" value="ECO:0007669"/>
    <property type="project" value="InterPro"/>
</dbReference>
<name>W0JR90_9EURY</name>
<dbReference type="AlphaFoldDB" id="W0JR90"/>
<dbReference type="InterPro" id="IPR012308">
    <property type="entry name" value="DNA_ligase_ATP-dep_N"/>
</dbReference>
<feature type="binding site" evidence="14">
    <location>
        <position position="390"/>
    </location>
    <ligand>
        <name>ATP</name>
        <dbReference type="ChEBI" id="CHEBI:30616"/>
    </ligand>
</feature>
<comment type="catalytic activity">
    <reaction evidence="14">
        <text>ATP + (deoxyribonucleotide)n-3'-hydroxyl + 5'-phospho-(deoxyribonucleotide)m = (deoxyribonucleotide)n+m + AMP + diphosphate.</text>
        <dbReference type="EC" id="6.5.1.1"/>
    </reaction>
</comment>
<evidence type="ECO:0000256" key="9">
    <source>
        <dbReference type="ARBA" id="ARBA00022840"/>
    </source>
</evidence>
<dbReference type="GO" id="GO:0071897">
    <property type="term" value="P:DNA biosynthetic process"/>
    <property type="evidence" value="ECO:0007669"/>
    <property type="project" value="InterPro"/>
</dbReference>
<evidence type="ECO:0000256" key="1">
    <source>
        <dbReference type="ARBA" id="ARBA00007572"/>
    </source>
</evidence>
<comment type="function">
    <text evidence="14">DNA ligase that seals nicks in double-stranded DNA during DNA replication, DNA recombination and DNA repair.</text>
</comment>
<keyword evidence="5 14" id="KW-0235">DNA replication</keyword>
<accession>W0JR90</accession>
<dbReference type="InterPro" id="IPR022865">
    <property type="entry name" value="DNA_ligae_ATP-dep_bac/arc"/>
</dbReference>
<evidence type="ECO:0000256" key="10">
    <source>
        <dbReference type="ARBA" id="ARBA00022842"/>
    </source>
</evidence>
<comment type="similarity">
    <text evidence="1 14 15">Belongs to the ATP-dependent DNA ligase family.</text>
</comment>
<dbReference type="Pfam" id="PF04675">
    <property type="entry name" value="DNA_ligase_A_N"/>
    <property type="match status" value="1"/>
</dbReference>
<dbReference type="HOGENOM" id="CLU_005138_6_0_2"/>
<dbReference type="STRING" id="797299.HALLA_12600"/>
<feature type="region of interest" description="Disordered" evidence="16">
    <location>
        <begin position="592"/>
        <end position="612"/>
    </location>
</feature>
<dbReference type="InterPro" id="IPR054890">
    <property type="entry name" value="LigA_Halo"/>
</dbReference>
<dbReference type="InterPro" id="IPR036599">
    <property type="entry name" value="DNA_ligase_N_sf"/>
</dbReference>
<keyword evidence="8 14" id="KW-0227">DNA damage</keyword>
<keyword evidence="10 14" id="KW-0460">Magnesium</keyword>
<keyword evidence="19" id="KW-1185">Reference proteome</keyword>
<dbReference type="SUPFAM" id="SSF50249">
    <property type="entry name" value="Nucleic acid-binding proteins"/>
    <property type="match status" value="1"/>
</dbReference>
<feature type="binding site" evidence="14">
    <location>
        <position position="350"/>
    </location>
    <ligand>
        <name>ATP</name>
        <dbReference type="ChEBI" id="CHEBI:30616"/>
    </ligand>
</feature>
<evidence type="ECO:0000313" key="18">
    <source>
        <dbReference type="EMBL" id="AHF99502.1"/>
    </source>
</evidence>
<dbReference type="GO" id="GO:0006273">
    <property type="term" value="P:lagging strand elongation"/>
    <property type="evidence" value="ECO:0007669"/>
    <property type="project" value="TreeGrafter"/>
</dbReference>
<feature type="domain" description="ATP-dependent DNA ligase family profile" evidence="17">
    <location>
        <begin position="378"/>
        <end position="515"/>
    </location>
</feature>
<dbReference type="NCBIfam" id="TIGR00574">
    <property type="entry name" value="dnl1"/>
    <property type="match status" value="1"/>
</dbReference>
<evidence type="ECO:0000256" key="11">
    <source>
        <dbReference type="ARBA" id="ARBA00023172"/>
    </source>
</evidence>
<dbReference type="PROSITE" id="PS00697">
    <property type="entry name" value="DNA_LIGASE_A1"/>
    <property type="match status" value="1"/>
</dbReference>
<evidence type="ECO:0000256" key="4">
    <source>
        <dbReference type="ARBA" id="ARBA00022618"/>
    </source>
</evidence>
<feature type="active site" description="N6-AMP-lysine intermediate" evidence="14">
    <location>
        <position position="292"/>
    </location>
</feature>
<dbReference type="GO" id="GO:0051301">
    <property type="term" value="P:cell division"/>
    <property type="evidence" value="ECO:0007669"/>
    <property type="project" value="UniProtKB-KW"/>
</dbReference>
<dbReference type="PANTHER" id="PTHR45674">
    <property type="entry name" value="DNA LIGASE 1/3 FAMILY MEMBER"/>
    <property type="match status" value="1"/>
</dbReference>
<feature type="binding site" evidence="14">
    <location>
        <position position="297"/>
    </location>
    <ligand>
        <name>ATP</name>
        <dbReference type="ChEBI" id="CHEBI:30616"/>
    </ligand>
</feature>
<keyword evidence="6 14" id="KW-0479">Metal-binding</keyword>
<evidence type="ECO:0000256" key="5">
    <source>
        <dbReference type="ARBA" id="ARBA00022705"/>
    </source>
</evidence>
<evidence type="ECO:0000256" key="16">
    <source>
        <dbReference type="SAM" id="MobiDB-lite"/>
    </source>
</evidence>
<keyword evidence="13 14" id="KW-0131">Cell cycle</keyword>
<dbReference type="Gene3D" id="2.40.50.140">
    <property type="entry name" value="Nucleic acid-binding proteins"/>
    <property type="match status" value="1"/>
</dbReference>
<dbReference type="PATRIC" id="fig|797299.3.peg.1538"/>
<dbReference type="InterPro" id="IPR012309">
    <property type="entry name" value="DNA_ligase_ATP-dep_C"/>
</dbReference>
<dbReference type="GeneID" id="25145280"/>
<evidence type="ECO:0000256" key="13">
    <source>
        <dbReference type="ARBA" id="ARBA00023306"/>
    </source>
</evidence>
<dbReference type="InterPro" id="IPR016059">
    <property type="entry name" value="DNA_ligase_ATP-dep_CS"/>
</dbReference>
<keyword evidence="7 14" id="KW-0547">Nucleotide-binding</keyword>
<dbReference type="PROSITE" id="PS50160">
    <property type="entry name" value="DNA_LIGASE_A3"/>
    <property type="match status" value="1"/>
</dbReference>
<dbReference type="SUPFAM" id="SSF56091">
    <property type="entry name" value="DNA ligase/mRNA capping enzyme, catalytic domain"/>
    <property type="match status" value="1"/>
</dbReference>
<dbReference type="eggNOG" id="arCOG01347">
    <property type="taxonomic scope" value="Archaea"/>
</dbReference>
<evidence type="ECO:0000256" key="6">
    <source>
        <dbReference type="ARBA" id="ARBA00022723"/>
    </source>
</evidence>
<dbReference type="InterPro" id="IPR050191">
    <property type="entry name" value="ATP-dep_DNA_ligase"/>
</dbReference>
<dbReference type="NCBIfam" id="NF041331">
    <property type="entry name" value="LigA_Halo"/>
    <property type="match status" value="1"/>
</dbReference>
<protein>
    <recommendedName>
        <fullName evidence="2 14">DNA ligase</fullName>
        <ecNumber evidence="14">6.5.1.1</ecNumber>
    </recommendedName>
    <alternativeName>
        <fullName evidence="14">Polydeoxyribonucleotide synthase [ATP]</fullName>
    </alternativeName>
</protein>
<dbReference type="OrthoDB" id="31274at2157"/>
<evidence type="ECO:0000256" key="15">
    <source>
        <dbReference type="RuleBase" id="RU004196"/>
    </source>
</evidence>
<evidence type="ECO:0000256" key="14">
    <source>
        <dbReference type="HAMAP-Rule" id="MF_00407"/>
    </source>
</evidence>
<feature type="binding site" evidence="14">
    <location>
        <position position="321"/>
    </location>
    <ligand>
        <name>ATP</name>
        <dbReference type="ChEBI" id="CHEBI:30616"/>
    </ligand>
</feature>
<evidence type="ECO:0000256" key="3">
    <source>
        <dbReference type="ARBA" id="ARBA00022598"/>
    </source>
</evidence>
<evidence type="ECO:0000259" key="17">
    <source>
        <dbReference type="PROSITE" id="PS50160"/>
    </source>
</evidence>
<dbReference type="CDD" id="cd07972">
    <property type="entry name" value="OBF_DNA_ligase_Arch_LigB"/>
    <property type="match status" value="1"/>
</dbReference>
<dbReference type="EMBL" id="CP007055">
    <property type="protein sequence ID" value="AHF99502.1"/>
    <property type="molecule type" value="Genomic_DNA"/>
</dbReference>
<organism evidence="18 19">
    <name type="scientific">Halostagnicola larsenii XH-48</name>
    <dbReference type="NCBI Taxonomy" id="797299"/>
    <lineage>
        <taxon>Archaea</taxon>
        <taxon>Methanobacteriati</taxon>
        <taxon>Methanobacteriota</taxon>
        <taxon>Stenosarchaea group</taxon>
        <taxon>Halobacteria</taxon>
        <taxon>Halobacteriales</taxon>
        <taxon>Natrialbaceae</taxon>
        <taxon>Halostagnicola</taxon>
    </lineage>
</organism>
<evidence type="ECO:0000256" key="8">
    <source>
        <dbReference type="ARBA" id="ARBA00022763"/>
    </source>
</evidence>
<dbReference type="InterPro" id="IPR012340">
    <property type="entry name" value="NA-bd_OB-fold"/>
</dbReference>
<keyword evidence="11 14" id="KW-0233">DNA recombination</keyword>
<feature type="binding site" evidence="14">
    <location>
        <position position="474"/>
    </location>
    <ligand>
        <name>ATP</name>
        <dbReference type="ChEBI" id="CHEBI:30616"/>
    </ligand>
</feature>
<dbReference type="HAMAP" id="MF_00407">
    <property type="entry name" value="DNA_ligase"/>
    <property type="match status" value="1"/>
</dbReference>
<dbReference type="Proteomes" id="UP000019024">
    <property type="component" value="Chromosome"/>
</dbReference>
<dbReference type="Gene3D" id="3.30.470.30">
    <property type="entry name" value="DNA ligase/mRNA capping enzyme"/>
    <property type="match status" value="1"/>
</dbReference>